<keyword evidence="6 7" id="KW-0472">Membrane</keyword>
<dbReference type="InterPro" id="IPR018584">
    <property type="entry name" value="GT87"/>
</dbReference>
<feature type="transmembrane region" description="Helical" evidence="7">
    <location>
        <begin position="454"/>
        <end position="477"/>
    </location>
</feature>
<reference evidence="8 9" key="2">
    <citation type="journal article" date="2016" name="Int. J. Syst. Evol. Microbiol.">
        <title>Pyrococcus kukulkanii sp. nov., a hyperthermophilic, piezophilic archaeon isolated from a deep-sea hydrothermal vent.</title>
        <authorList>
            <person name="Callac N."/>
            <person name="Oger P."/>
            <person name="Lesongeur F."/>
            <person name="Rattray J.E."/>
            <person name="Vannier P."/>
            <person name="Michoud G."/>
            <person name="Beauverger M."/>
            <person name="Gayet N."/>
            <person name="Rouxel O."/>
            <person name="Jebbar M."/>
            <person name="Godfroy A."/>
        </authorList>
    </citation>
    <scope>NUCLEOTIDE SEQUENCE [LARGE SCALE GENOMIC DNA]</scope>
    <source>
        <strain evidence="8 9">NCB100</strain>
    </source>
</reference>
<evidence type="ECO:0000256" key="4">
    <source>
        <dbReference type="ARBA" id="ARBA00022692"/>
    </source>
</evidence>
<gene>
    <name evidence="8" type="ORF">TQ32_08580</name>
</gene>
<dbReference type="EMBL" id="CP010835">
    <property type="protein sequence ID" value="AMM54526.1"/>
    <property type="molecule type" value="Genomic_DNA"/>
</dbReference>
<keyword evidence="2" id="KW-1003">Cell membrane</keyword>
<evidence type="ECO:0000313" key="9">
    <source>
        <dbReference type="Proteomes" id="UP000070587"/>
    </source>
</evidence>
<dbReference type="Proteomes" id="UP000070587">
    <property type="component" value="Chromosome"/>
</dbReference>
<reference evidence="9" key="1">
    <citation type="submission" date="2015-02" db="EMBL/GenBank/DDBJ databases">
        <title>Pyrococcus kukulkanii sp. nov., a novel hyperthermophilic archaeon isolated from a deep-sea hydrothermal vent at the Guaymas Basin.</title>
        <authorList>
            <person name="Oger P.M."/>
            <person name="Callac N."/>
            <person name="Jebbar M."/>
            <person name="Godfroy A."/>
        </authorList>
    </citation>
    <scope>NUCLEOTIDE SEQUENCE [LARGE SCALE GENOMIC DNA]</scope>
    <source>
        <strain evidence="9">NCB100</strain>
    </source>
</reference>
<accession>A0A127BCW6</accession>
<keyword evidence="4 7" id="KW-0812">Transmembrane</keyword>
<evidence type="ECO:0000256" key="6">
    <source>
        <dbReference type="ARBA" id="ARBA00023136"/>
    </source>
</evidence>
<dbReference type="GeneID" id="28491888"/>
<evidence type="ECO:0000256" key="5">
    <source>
        <dbReference type="ARBA" id="ARBA00022989"/>
    </source>
</evidence>
<evidence type="ECO:0000256" key="2">
    <source>
        <dbReference type="ARBA" id="ARBA00022475"/>
    </source>
</evidence>
<feature type="transmembrane region" description="Helical" evidence="7">
    <location>
        <begin position="219"/>
        <end position="241"/>
    </location>
</feature>
<evidence type="ECO:0000256" key="1">
    <source>
        <dbReference type="ARBA" id="ARBA00004651"/>
    </source>
</evidence>
<proteinExistence type="predicted"/>
<feature type="transmembrane region" description="Helical" evidence="7">
    <location>
        <begin position="12"/>
        <end position="31"/>
    </location>
</feature>
<feature type="transmembrane region" description="Helical" evidence="7">
    <location>
        <begin position="399"/>
        <end position="422"/>
    </location>
</feature>
<evidence type="ECO:0000313" key="8">
    <source>
        <dbReference type="EMBL" id="AMM54526.1"/>
    </source>
</evidence>
<evidence type="ECO:0000256" key="3">
    <source>
        <dbReference type="ARBA" id="ARBA00022679"/>
    </source>
</evidence>
<keyword evidence="8" id="KW-0328">Glycosyltransferase</keyword>
<feature type="transmembrane region" description="Helical" evidence="7">
    <location>
        <begin position="431"/>
        <end position="448"/>
    </location>
</feature>
<organism evidence="8 9">
    <name type="scientific">Pyrococcus kukulkanii</name>
    <dbReference type="NCBI Taxonomy" id="1609559"/>
    <lineage>
        <taxon>Archaea</taxon>
        <taxon>Methanobacteriati</taxon>
        <taxon>Methanobacteriota</taxon>
        <taxon>Thermococci</taxon>
        <taxon>Thermococcales</taxon>
        <taxon>Thermococcaceae</taxon>
        <taxon>Pyrococcus</taxon>
    </lineage>
</organism>
<feature type="transmembrane region" description="Helical" evidence="7">
    <location>
        <begin position="262"/>
        <end position="288"/>
    </location>
</feature>
<sequence>MDYSLLRKRWKEILFFSYVFVLIVGSTYYMIQWAKIEDYMGDEVWYVSATRNMLSLLGVNVKYIENDTAGVNIIYKEPLYSGKLIVYFHGFKVEGLYREYPTLPEFAKRLGVRIKVMPFNYTRNESEWENLKLKIWEIAYRNSFTSYTPYSEFPGVYYGIPEEYLNNFTKEAEEIKGVRIVPGYKYPDKENIHKYLNTEHPFLGKDLIALGMLINDKPFYWRIPGIIEHALIVMIVVLVTYRLTRSYLASAIAATFSALDPLLFATGIVAMLDIHVAFFVALFMLTIALNRIRLSGFTLGLAAATKLSGAFVFPILWIKVLREKDWKEFILSGVVLPIVGFMIPEIPIIKAIGFLPWLQEFLASFAWHLSFKGEHPAEAPFWTWFISLKPFPFHYNPDVYAVTDPILMLAMIVFIFAVPYVAMRRKGLHEIFWMFWSIVGFFALQYILGGKTQFIFYATPLVPPAAVALGVIGYDIVKWEYFEKSLRIYWKWIKEYFWGWLEVLRLLKKLVKR</sequence>
<keyword evidence="5 7" id="KW-1133">Transmembrane helix</keyword>
<feature type="transmembrane region" description="Helical" evidence="7">
    <location>
        <begin position="294"/>
        <end position="317"/>
    </location>
</feature>
<protein>
    <submittedName>
        <fullName evidence="8">Dolichyl-phosphate-mannose-protein mannosyltransferase</fullName>
    </submittedName>
</protein>
<feature type="transmembrane region" description="Helical" evidence="7">
    <location>
        <begin position="329"/>
        <end position="349"/>
    </location>
</feature>
<dbReference type="GO" id="GO:0016758">
    <property type="term" value="F:hexosyltransferase activity"/>
    <property type="evidence" value="ECO:0007669"/>
    <property type="project" value="InterPro"/>
</dbReference>
<keyword evidence="3 8" id="KW-0808">Transferase</keyword>
<name>A0A127BCW6_9EURY</name>
<dbReference type="Pfam" id="PF09594">
    <property type="entry name" value="GT87"/>
    <property type="match status" value="1"/>
</dbReference>
<evidence type="ECO:0000256" key="7">
    <source>
        <dbReference type="SAM" id="Phobius"/>
    </source>
</evidence>
<dbReference type="STRING" id="1609559.TQ32_08580"/>
<dbReference type="PATRIC" id="fig|1609559.3.peg.1791"/>
<dbReference type="RefSeq" id="WP_068323509.1">
    <property type="nucleotide sequence ID" value="NZ_CP010835.1"/>
</dbReference>
<dbReference type="KEGG" id="pyc:TQ32_08580"/>
<comment type="subcellular location">
    <subcellularLocation>
        <location evidence="1">Cell membrane</location>
        <topology evidence="1">Multi-pass membrane protein</topology>
    </subcellularLocation>
</comment>
<dbReference type="AlphaFoldDB" id="A0A127BCW6"/>
<dbReference type="GO" id="GO:0005886">
    <property type="term" value="C:plasma membrane"/>
    <property type="evidence" value="ECO:0007669"/>
    <property type="project" value="UniProtKB-SubCell"/>
</dbReference>